<keyword evidence="4" id="KW-0406">Ion transport</keyword>
<feature type="transmembrane region" description="Helical" evidence="7">
    <location>
        <begin position="192"/>
        <end position="210"/>
    </location>
</feature>
<keyword evidence="4" id="KW-0864">Zinc transport</keyword>
<dbReference type="PANTHER" id="PTHR13414:SF9">
    <property type="entry name" value="PROTON-COUPLED ZINC ANTIPORTER SLC30A9, MITOCHONDRIAL"/>
    <property type="match status" value="1"/>
</dbReference>
<dbReference type="SUPFAM" id="SSF161111">
    <property type="entry name" value="Cation efflux protein transmembrane domain-like"/>
    <property type="match status" value="1"/>
</dbReference>
<dbReference type="PANTHER" id="PTHR13414">
    <property type="entry name" value="HUEL-CATION TRANSPORTER"/>
    <property type="match status" value="1"/>
</dbReference>
<dbReference type="NCBIfam" id="TIGR01297">
    <property type="entry name" value="CDF"/>
    <property type="match status" value="1"/>
</dbReference>
<dbReference type="EMBL" id="JACCKB010000037">
    <property type="protein sequence ID" value="NYZ68203.1"/>
    <property type="molecule type" value="Genomic_DNA"/>
</dbReference>
<protein>
    <submittedName>
        <fullName evidence="9">Cation transporter</fullName>
    </submittedName>
</protein>
<gene>
    <name evidence="9" type="ORF">H0A36_19475</name>
</gene>
<proteinExistence type="predicted"/>
<evidence type="ECO:0000256" key="7">
    <source>
        <dbReference type="SAM" id="Phobius"/>
    </source>
</evidence>
<dbReference type="Gene3D" id="3.30.70.1350">
    <property type="entry name" value="Cation efflux protein, cytoplasmic domain"/>
    <property type="match status" value="1"/>
</dbReference>
<dbReference type="SUPFAM" id="SSF160240">
    <property type="entry name" value="Cation efflux protein cytoplasmic domain-like"/>
    <property type="match status" value="1"/>
</dbReference>
<feature type="transmembrane region" description="Helical" evidence="7">
    <location>
        <begin position="112"/>
        <end position="132"/>
    </location>
</feature>
<keyword evidence="10" id="KW-1185">Reference proteome</keyword>
<dbReference type="Proteomes" id="UP000569732">
    <property type="component" value="Unassembled WGS sequence"/>
</dbReference>
<feature type="transmembrane region" description="Helical" evidence="7">
    <location>
        <begin position="75"/>
        <end position="96"/>
    </location>
</feature>
<evidence type="ECO:0000259" key="8">
    <source>
        <dbReference type="Pfam" id="PF01545"/>
    </source>
</evidence>
<dbReference type="GO" id="GO:0006829">
    <property type="term" value="P:zinc ion transport"/>
    <property type="evidence" value="ECO:0007669"/>
    <property type="project" value="UniProtKB-KW"/>
</dbReference>
<keyword evidence="5 7" id="KW-1133">Transmembrane helix</keyword>
<comment type="caution">
    <text evidence="9">The sequence shown here is derived from an EMBL/GenBank/DDBJ whole genome shotgun (WGS) entry which is preliminary data.</text>
</comment>
<evidence type="ECO:0000313" key="9">
    <source>
        <dbReference type="EMBL" id="NYZ68203.1"/>
    </source>
</evidence>
<reference evidence="9 10" key="1">
    <citation type="submission" date="2020-07" db="EMBL/GenBank/DDBJ databases">
        <title>Endozoicomonas sp. nov., isolated from sediment.</title>
        <authorList>
            <person name="Gu T."/>
        </authorList>
    </citation>
    <scope>NUCLEOTIDE SEQUENCE [LARGE SCALE GENOMIC DNA]</scope>
    <source>
        <strain evidence="9 10">SM1973</strain>
    </source>
</reference>
<keyword evidence="3 7" id="KW-0812">Transmembrane</keyword>
<evidence type="ECO:0000256" key="5">
    <source>
        <dbReference type="ARBA" id="ARBA00022989"/>
    </source>
</evidence>
<feature type="transmembrane region" description="Helical" evidence="7">
    <location>
        <begin position="7"/>
        <end position="29"/>
    </location>
</feature>
<evidence type="ECO:0000256" key="3">
    <source>
        <dbReference type="ARBA" id="ARBA00022692"/>
    </source>
</evidence>
<dbReference type="InterPro" id="IPR002524">
    <property type="entry name" value="Cation_efflux"/>
</dbReference>
<dbReference type="InterPro" id="IPR058533">
    <property type="entry name" value="Cation_efflux_TM"/>
</dbReference>
<keyword evidence="2" id="KW-0813">Transport</keyword>
<evidence type="ECO:0000256" key="6">
    <source>
        <dbReference type="ARBA" id="ARBA00023136"/>
    </source>
</evidence>
<evidence type="ECO:0000256" key="4">
    <source>
        <dbReference type="ARBA" id="ARBA00022906"/>
    </source>
</evidence>
<evidence type="ECO:0000313" key="10">
    <source>
        <dbReference type="Proteomes" id="UP000569732"/>
    </source>
</evidence>
<comment type="subcellular location">
    <subcellularLocation>
        <location evidence="1">Membrane</location>
        <topology evidence="1">Multi-pass membrane protein</topology>
    </subcellularLocation>
</comment>
<evidence type="ECO:0000256" key="2">
    <source>
        <dbReference type="ARBA" id="ARBA00022448"/>
    </source>
</evidence>
<dbReference type="InterPro" id="IPR027469">
    <property type="entry name" value="Cation_efflux_TMD_sf"/>
</dbReference>
<evidence type="ECO:0000256" key="1">
    <source>
        <dbReference type="ARBA" id="ARBA00004141"/>
    </source>
</evidence>
<accession>A0A853I4B4</accession>
<feature type="transmembrane region" description="Helical" evidence="7">
    <location>
        <begin position="157"/>
        <end position="180"/>
    </location>
</feature>
<dbReference type="AlphaFoldDB" id="A0A853I4B4"/>
<dbReference type="Pfam" id="PF01545">
    <property type="entry name" value="Cation_efflux"/>
    <property type="match status" value="1"/>
</dbReference>
<sequence length="315" mass="34128">MASGSKKVIVAALIGNGLVAITKFIASSITGSSAMFSEAIHSVVDSGNQVLLLYGLKQSKKPASEEYPFGHGKEVYFWSFVVAILIFAVGAGISIYEGVHHILHPAPITNPIVNYIVLTLAIIFEGGCWWVAMKEFKKVKGELGYLEAVHKGKDPSLFVVFFEDSAAILGLLIALLSVFLGQVTGNPYFDGIASVLIGIILATTAIWLAYETKSLLIGESARGHIVRGIRQLASGESGVAYINEVVTMQMGPEFILANLSIDFDNDLQATDIERIIVRIDQTIKLTYPNVKRVFIEAKSRVDAIASQVQPVNLEE</sequence>
<keyword evidence="6 7" id="KW-0472">Membrane</keyword>
<name>A0A853I4B4_9GAMM</name>
<dbReference type="InterPro" id="IPR036837">
    <property type="entry name" value="Cation_efflux_CTD_sf"/>
</dbReference>
<dbReference type="RefSeq" id="WP_180570222.1">
    <property type="nucleotide sequence ID" value="NZ_JACCKB010000037.1"/>
</dbReference>
<organism evidence="9 10">
    <name type="scientific">Spartinivicinus marinus</name>
    <dbReference type="NCBI Taxonomy" id="2994442"/>
    <lineage>
        <taxon>Bacteria</taxon>
        <taxon>Pseudomonadati</taxon>
        <taxon>Pseudomonadota</taxon>
        <taxon>Gammaproteobacteria</taxon>
        <taxon>Oceanospirillales</taxon>
        <taxon>Zooshikellaceae</taxon>
        <taxon>Spartinivicinus</taxon>
    </lineage>
</organism>
<dbReference type="GO" id="GO:0008324">
    <property type="term" value="F:monoatomic cation transmembrane transporter activity"/>
    <property type="evidence" value="ECO:0007669"/>
    <property type="project" value="InterPro"/>
</dbReference>
<keyword evidence="4" id="KW-0862">Zinc</keyword>
<feature type="domain" description="Cation efflux protein transmembrane" evidence="8">
    <location>
        <begin position="10"/>
        <end position="216"/>
    </location>
</feature>
<dbReference type="GO" id="GO:0016020">
    <property type="term" value="C:membrane"/>
    <property type="evidence" value="ECO:0007669"/>
    <property type="project" value="UniProtKB-SubCell"/>
</dbReference>
<dbReference type="InterPro" id="IPR040177">
    <property type="entry name" value="SLC30A9"/>
</dbReference>
<dbReference type="Gene3D" id="1.20.1510.10">
    <property type="entry name" value="Cation efflux protein transmembrane domain"/>
    <property type="match status" value="1"/>
</dbReference>